<dbReference type="RefSeq" id="WP_072357790.1">
    <property type="nucleotide sequence ID" value="NZ_CP139972.1"/>
</dbReference>
<dbReference type="GO" id="GO:0015562">
    <property type="term" value="F:efflux transmembrane transporter activity"/>
    <property type="evidence" value="ECO:0007669"/>
    <property type="project" value="InterPro"/>
</dbReference>
<feature type="chain" id="PRO_5012091729" evidence="8">
    <location>
        <begin position="27"/>
        <end position="469"/>
    </location>
</feature>
<keyword evidence="6" id="KW-0472">Membrane</keyword>
<dbReference type="SUPFAM" id="SSF56954">
    <property type="entry name" value="Outer membrane efflux proteins (OEP)"/>
    <property type="match status" value="1"/>
</dbReference>
<comment type="similarity">
    <text evidence="2">Belongs to the outer membrane factor (OMF) (TC 1.B.17) family.</text>
</comment>
<reference evidence="9 11" key="1">
    <citation type="submission" date="2016-11" db="EMBL/GenBank/DDBJ databases">
        <authorList>
            <person name="Jaros S."/>
            <person name="Januszkiewicz K."/>
            <person name="Wedrychowicz H."/>
        </authorList>
    </citation>
    <scope>NUCLEOTIDE SEQUENCE [LARGE SCALE GENOMIC DNA]</scope>
    <source>
        <strain evidence="9 11">DSM 784</strain>
    </source>
</reference>
<evidence type="ECO:0000256" key="5">
    <source>
        <dbReference type="ARBA" id="ARBA00022692"/>
    </source>
</evidence>
<keyword evidence="5" id="KW-0812">Transmembrane</keyword>
<dbReference type="Gene3D" id="1.20.1600.10">
    <property type="entry name" value="Outer membrane efflux proteins (OEP)"/>
    <property type="match status" value="1"/>
</dbReference>
<protein>
    <submittedName>
        <fullName evidence="9">Outer membrane protein TolC</fullName>
    </submittedName>
    <submittedName>
        <fullName evidence="10">TolC family protein</fullName>
    </submittedName>
</protein>
<keyword evidence="12" id="KW-1185">Reference proteome</keyword>
<evidence type="ECO:0000313" key="10">
    <source>
        <dbReference type="EMBL" id="WQG91043.1"/>
    </source>
</evidence>
<gene>
    <name evidence="9" type="ORF">SAMN05661012_01197</name>
    <name evidence="10" type="ORF">SR876_06005</name>
</gene>
<dbReference type="InterPro" id="IPR003423">
    <property type="entry name" value="OMP_efflux"/>
</dbReference>
<dbReference type="Proteomes" id="UP001326715">
    <property type="component" value="Chromosome"/>
</dbReference>
<name>A0A1K1NFF2_9BACT</name>
<evidence type="ECO:0000256" key="4">
    <source>
        <dbReference type="ARBA" id="ARBA00022452"/>
    </source>
</evidence>
<dbReference type="PANTHER" id="PTHR30026:SF20">
    <property type="entry name" value="OUTER MEMBRANE PROTEIN TOLC"/>
    <property type="match status" value="1"/>
</dbReference>
<organism evidence="9 11">
    <name type="scientific">Chitinophaga sancti</name>
    <dbReference type="NCBI Taxonomy" id="1004"/>
    <lineage>
        <taxon>Bacteria</taxon>
        <taxon>Pseudomonadati</taxon>
        <taxon>Bacteroidota</taxon>
        <taxon>Chitinophagia</taxon>
        <taxon>Chitinophagales</taxon>
        <taxon>Chitinophagaceae</taxon>
        <taxon>Chitinophaga</taxon>
    </lineage>
</organism>
<dbReference type="EMBL" id="CP140154">
    <property type="protein sequence ID" value="WQG91043.1"/>
    <property type="molecule type" value="Genomic_DNA"/>
</dbReference>
<dbReference type="GO" id="GO:0009279">
    <property type="term" value="C:cell outer membrane"/>
    <property type="evidence" value="ECO:0007669"/>
    <property type="project" value="UniProtKB-SubCell"/>
</dbReference>
<dbReference type="EMBL" id="FPIZ01000003">
    <property type="protein sequence ID" value="SFW33134.1"/>
    <property type="molecule type" value="Genomic_DNA"/>
</dbReference>
<dbReference type="PANTHER" id="PTHR30026">
    <property type="entry name" value="OUTER MEMBRANE PROTEIN TOLC"/>
    <property type="match status" value="1"/>
</dbReference>
<evidence type="ECO:0000256" key="6">
    <source>
        <dbReference type="ARBA" id="ARBA00023136"/>
    </source>
</evidence>
<dbReference type="GO" id="GO:1990281">
    <property type="term" value="C:efflux pump complex"/>
    <property type="evidence" value="ECO:0007669"/>
    <property type="project" value="TreeGrafter"/>
</dbReference>
<sequence>MYLNITVKRGAALLCLLAGISGHCFAQTLPLKQAIDMTLQHYPTLKAKNTLANAAAAHTTDVKHDWYPNLKLVEEATIGSDNGVYGSYFPMSIIPSTSGGIRAANNSQAVAGNIGMAQLQWEVYNFGLYKVRKDEARQQQQVAGADAGITANDLTVAVIQDYLSMLEYYNLMRIQADNIERTKSVSQAVTSIVLHGLKPGVDSAIAAAELSKARLNYIDFQNGYNKVRMHLVSMTGLDSTAIVPDTLYDKGLRQVLLAQSDTGAVEPTHPALMYYNALLAANKKHELVIRKSALPKVMVLAAGWARGSSINSSNEYQQLSSGFGYSRYNYLAGVGITYNVADIFHTRDKMREQYVRTTAAANQLESSHTLLDNELNQARVNIHTAADKLNEMPAQLNAAKAAAAQKMALYKGGLTNIIEVTNALYVLNRAENDLIQTRHDAWQSLFMEAFATNTIQALVQQLEAVRAAL</sequence>
<comment type="subcellular location">
    <subcellularLocation>
        <location evidence="1">Cell outer membrane</location>
    </subcellularLocation>
</comment>
<dbReference type="AlphaFoldDB" id="A0A1K1NFF2"/>
<dbReference type="Proteomes" id="UP000183788">
    <property type="component" value="Unassembled WGS sequence"/>
</dbReference>
<keyword evidence="3" id="KW-0813">Transport</keyword>
<evidence type="ECO:0000313" key="11">
    <source>
        <dbReference type="Proteomes" id="UP000183788"/>
    </source>
</evidence>
<dbReference type="GO" id="GO:0015288">
    <property type="term" value="F:porin activity"/>
    <property type="evidence" value="ECO:0007669"/>
    <property type="project" value="TreeGrafter"/>
</dbReference>
<evidence type="ECO:0000313" key="9">
    <source>
        <dbReference type="EMBL" id="SFW33134.1"/>
    </source>
</evidence>
<evidence type="ECO:0000256" key="7">
    <source>
        <dbReference type="ARBA" id="ARBA00023237"/>
    </source>
</evidence>
<dbReference type="STRING" id="1004.SAMN05661012_01197"/>
<dbReference type="Pfam" id="PF02321">
    <property type="entry name" value="OEP"/>
    <property type="match status" value="2"/>
</dbReference>
<evidence type="ECO:0000256" key="3">
    <source>
        <dbReference type="ARBA" id="ARBA00022448"/>
    </source>
</evidence>
<keyword evidence="8" id="KW-0732">Signal</keyword>
<proteinExistence type="inferred from homology"/>
<keyword evidence="7" id="KW-0998">Cell outer membrane</keyword>
<keyword evidence="4" id="KW-1134">Transmembrane beta strand</keyword>
<accession>A0A1K1NFF2</accession>
<dbReference type="OrthoDB" id="654853at2"/>
<evidence type="ECO:0000313" key="12">
    <source>
        <dbReference type="Proteomes" id="UP001326715"/>
    </source>
</evidence>
<feature type="signal peptide" evidence="8">
    <location>
        <begin position="1"/>
        <end position="26"/>
    </location>
</feature>
<reference evidence="10 12" key="2">
    <citation type="submission" date="2023-11" db="EMBL/GenBank/DDBJ databases">
        <title>MicrobeMod: A computational toolkit for identifying prokaryotic methylation and restriction-modification with nanopore sequencing.</title>
        <authorList>
            <person name="Crits-Christoph A."/>
            <person name="Kang S.C."/>
            <person name="Lee H."/>
            <person name="Ostrov N."/>
        </authorList>
    </citation>
    <scope>NUCLEOTIDE SEQUENCE [LARGE SCALE GENOMIC DNA]</scope>
    <source>
        <strain evidence="10 12">ATCC 23090</strain>
    </source>
</reference>
<evidence type="ECO:0000256" key="1">
    <source>
        <dbReference type="ARBA" id="ARBA00004442"/>
    </source>
</evidence>
<evidence type="ECO:0000256" key="2">
    <source>
        <dbReference type="ARBA" id="ARBA00007613"/>
    </source>
</evidence>
<dbReference type="InterPro" id="IPR051906">
    <property type="entry name" value="TolC-like"/>
</dbReference>
<evidence type="ECO:0000256" key="8">
    <source>
        <dbReference type="SAM" id="SignalP"/>
    </source>
</evidence>